<dbReference type="Proteomes" id="UP001153737">
    <property type="component" value="Chromosome 1"/>
</dbReference>
<evidence type="ECO:0000256" key="3">
    <source>
        <dbReference type="ARBA" id="ARBA00022833"/>
    </source>
</evidence>
<reference evidence="5" key="2">
    <citation type="submission" date="2022-10" db="EMBL/GenBank/DDBJ databases">
        <authorList>
            <consortium name="ENA_rothamsted_submissions"/>
            <consortium name="culmorum"/>
            <person name="King R."/>
        </authorList>
    </citation>
    <scope>NUCLEOTIDE SEQUENCE</scope>
</reference>
<dbReference type="AlphaFoldDB" id="A0A9N9WX64"/>
<dbReference type="InterPro" id="IPR011011">
    <property type="entry name" value="Znf_FYVE_PHD"/>
</dbReference>
<dbReference type="EMBL" id="OU896707">
    <property type="protein sequence ID" value="CAG9812846.1"/>
    <property type="molecule type" value="Genomic_DNA"/>
</dbReference>
<keyword evidence="6" id="KW-1185">Reference proteome</keyword>
<protein>
    <recommendedName>
        <fullName evidence="4">Zinc finger PHD-type domain-containing protein</fullName>
    </recommendedName>
</protein>
<proteinExistence type="predicted"/>
<dbReference type="SMART" id="SM00249">
    <property type="entry name" value="PHD"/>
    <property type="match status" value="1"/>
</dbReference>
<accession>A0A9N9WX64</accession>
<evidence type="ECO:0000256" key="2">
    <source>
        <dbReference type="ARBA" id="ARBA00022771"/>
    </source>
</evidence>
<dbReference type="Gene3D" id="3.30.40.10">
    <property type="entry name" value="Zinc/RING finger domain, C3HC4 (zinc finger)"/>
    <property type="match status" value="1"/>
</dbReference>
<evidence type="ECO:0000313" key="5">
    <source>
        <dbReference type="EMBL" id="CAG9812846.1"/>
    </source>
</evidence>
<dbReference type="InterPro" id="IPR013083">
    <property type="entry name" value="Znf_RING/FYVE/PHD"/>
</dbReference>
<dbReference type="InterPro" id="IPR019786">
    <property type="entry name" value="Zinc_finger_PHD-type_CS"/>
</dbReference>
<evidence type="ECO:0000313" key="6">
    <source>
        <dbReference type="Proteomes" id="UP001153737"/>
    </source>
</evidence>
<keyword evidence="1" id="KW-0479">Metal-binding</keyword>
<evidence type="ECO:0000256" key="1">
    <source>
        <dbReference type="ARBA" id="ARBA00022723"/>
    </source>
</evidence>
<organism evidence="5 6">
    <name type="scientific">Phaedon cochleariae</name>
    <name type="common">Mustard beetle</name>
    <dbReference type="NCBI Taxonomy" id="80249"/>
    <lineage>
        <taxon>Eukaryota</taxon>
        <taxon>Metazoa</taxon>
        <taxon>Ecdysozoa</taxon>
        <taxon>Arthropoda</taxon>
        <taxon>Hexapoda</taxon>
        <taxon>Insecta</taxon>
        <taxon>Pterygota</taxon>
        <taxon>Neoptera</taxon>
        <taxon>Endopterygota</taxon>
        <taxon>Coleoptera</taxon>
        <taxon>Polyphaga</taxon>
        <taxon>Cucujiformia</taxon>
        <taxon>Chrysomeloidea</taxon>
        <taxon>Chrysomelidae</taxon>
        <taxon>Chrysomelinae</taxon>
        <taxon>Chrysomelini</taxon>
        <taxon>Phaedon</taxon>
    </lineage>
</organism>
<dbReference type="PROSITE" id="PS01359">
    <property type="entry name" value="ZF_PHD_1"/>
    <property type="match status" value="1"/>
</dbReference>
<dbReference type="GO" id="GO:0008270">
    <property type="term" value="F:zinc ion binding"/>
    <property type="evidence" value="ECO:0007669"/>
    <property type="project" value="UniProtKB-KW"/>
</dbReference>
<feature type="domain" description="Zinc finger PHD-type" evidence="4">
    <location>
        <begin position="3"/>
        <end position="53"/>
    </location>
</feature>
<sequence>MPNCQTCLEAIFTSDSSLICSVCKLQWHSACARPQPVLPKSNTLGAWKCEKCIANPSDITTTHFEAIMAQFMQLNNTISMCNTKIHDLTQLVTSQSATINACVSDIEGLRKDSQELQDKISTLEAKVSVPNFSAEDMYMEIAERSKREANVIICGLNESRTDQVEAQAIIDKIAPGNNITISSILRLGKPRSDQKSRPLRVTLSSPANALLILKNKSKLPSTPPNNVYIKADNTPMQSKYFKEVKAELDRRIQAGENDITIKYMNKIILDDITRLRREIRRKLPENLMTEEKTWGNDLESVLLTSSQGSLNIDELWFSEIAEFMDNQEMVDASSRSLA</sequence>
<dbReference type="PANTHER" id="PTHR37445:SF3">
    <property type="entry name" value="ZINC FINGER PHD-TYPE DOMAIN-CONTAINING PROTEIN"/>
    <property type="match status" value="1"/>
</dbReference>
<dbReference type="InterPro" id="IPR001965">
    <property type="entry name" value="Znf_PHD"/>
</dbReference>
<evidence type="ECO:0000259" key="4">
    <source>
        <dbReference type="SMART" id="SM00249"/>
    </source>
</evidence>
<name>A0A9N9WX64_PHACE</name>
<gene>
    <name evidence="5" type="ORF">PHAECO_LOCUS855</name>
</gene>
<dbReference type="OrthoDB" id="6738932at2759"/>
<keyword evidence="2" id="KW-0863">Zinc-finger</keyword>
<dbReference type="SUPFAM" id="SSF57903">
    <property type="entry name" value="FYVE/PHD zinc finger"/>
    <property type="match status" value="1"/>
</dbReference>
<reference evidence="5" key="1">
    <citation type="submission" date="2022-01" db="EMBL/GenBank/DDBJ databases">
        <authorList>
            <person name="King R."/>
        </authorList>
    </citation>
    <scope>NUCLEOTIDE SEQUENCE</scope>
</reference>
<dbReference type="PANTHER" id="PTHR37445">
    <property type="entry name" value="PROTEIN CBG24663"/>
    <property type="match status" value="1"/>
</dbReference>
<keyword evidence="3" id="KW-0862">Zinc</keyword>